<evidence type="ECO:0000259" key="1">
    <source>
        <dbReference type="PROSITE" id="PS51186"/>
    </source>
</evidence>
<comment type="caution">
    <text evidence="2">The sequence shown here is derived from an EMBL/GenBank/DDBJ whole genome shotgun (WGS) entry which is preliminary data.</text>
</comment>
<sequence>MSGDKIALLRPMQADLEELEQFFTRCIHSVLIDEGLKDIEAFVTDEVSEKMKFVQSDLDSEGRTYFFLLAKKDQKIIGTIAYGPAGALINELSKGVYSTYGEIGSVFVHPDQHNRGIGSSMLNAMYLVLLGRGVKTFTLDSGYTKAKKIWTGKLGNPDIIVKDYWGEGYDHYIWCRSMDEVSIAF</sequence>
<dbReference type="Gene3D" id="3.40.630.30">
    <property type="match status" value="1"/>
</dbReference>
<proteinExistence type="predicted"/>
<gene>
    <name evidence="2" type="ORF">ISU02_04545</name>
</gene>
<dbReference type="RefSeq" id="WP_194700602.1">
    <property type="nucleotide sequence ID" value="NZ_JADKNH010000002.1"/>
</dbReference>
<dbReference type="InterPro" id="IPR016181">
    <property type="entry name" value="Acyl_CoA_acyltransferase"/>
</dbReference>
<dbReference type="Pfam" id="PF00583">
    <property type="entry name" value="Acetyltransf_1"/>
    <property type="match status" value="1"/>
</dbReference>
<dbReference type="InterPro" id="IPR000182">
    <property type="entry name" value="GNAT_dom"/>
</dbReference>
<reference evidence="2 3" key="1">
    <citation type="submission" date="2020-11" db="EMBL/GenBank/DDBJ databases">
        <title>Fusibacter basophilias sp. nov.</title>
        <authorList>
            <person name="Qiu D."/>
        </authorList>
    </citation>
    <scope>NUCLEOTIDE SEQUENCE [LARGE SCALE GENOMIC DNA]</scope>
    <source>
        <strain evidence="2 3">Q10-2</strain>
    </source>
</reference>
<keyword evidence="3" id="KW-1185">Reference proteome</keyword>
<dbReference type="CDD" id="cd04301">
    <property type="entry name" value="NAT_SF"/>
    <property type="match status" value="1"/>
</dbReference>
<accession>A0ABR9ZQZ8</accession>
<dbReference type="EMBL" id="JADKNH010000002">
    <property type="protein sequence ID" value="MBF4692370.1"/>
    <property type="molecule type" value="Genomic_DNA"/>
</dbReference>
<protein>
    <submittedName>
        <fullName evidence="2">GNAT family N-acetyltransferase</fullName>
    </submittedName>
</protein>
<organism evidence="2 3">
    <name type="scientific">Fusibacter ferrireducens</name>
    <dbReference type="NCBI Taxonomy" id="2785058"/>
    <lineage>
        <taxon>Bacteria</taxon>
        <taxon>Bacillati</taxon>
        <taxon>Bacillota</taxon>
        <taxon>Clostridia</taxon>
        <taxon>Eubacteriales</taxon>
        <taxon>Eubacteriales Family XII. Incertae Sedis</taxon>
        <taxon>Fusibacter</taxon>
    </lineage>
</organism>
<dbReference type="PROSITE" id="PS51186">
    <property type="entry name" value="GNAT"/>
    <property type="match status" value="1"/>
</dbReference>
<evidence type="ECO:0000313" key="2">
    <source>
        <dbReference type="EMBL" id="MBF4692370.1"/>
    </source>
</evidence>
<dbReference type="Proteomes" id="UP000614200">
    <property type="component" value="Unassembled WGS sequence"/>
</dbReference>
<evidence type="ECO:0000313" key="3">
    <source>
        <dbReference type="Proteomes" id="UP000614200"/>
    </source>
</evidence>
<dbReference type="SUPFAM" id="SSF55729">
    <property type="entry name" value="Acyl-CoA N-acyltransferases (Nat)"/>
    <property type="match status" value="1"/>
</dbReference>
<feature type="domain" description="N-acetyltransferase" evidence="1">
    <location>
        <begin position="26"/>
        <end position="179"/>
    </location>
</feature>
<name>A0ABR9ZQZ8_9FIRM</name>